<dbReference type="AlphaFoldDB" id="A0AA39NMC9"/>
<dbReference type="EMBL" id="JAUEPS010000002">
    <property type="protein sequence ID" value="KAK0468310.1"/>
    <property type="molecule type" value="Genomic_DNA"/>
</dbReference>
<dbReference type="RefSeq" id="XP_060338585.1">
    <property type="nucleotide sequence ID" value="XM_060482211.1"/>
</dbReference>
<keyword evidence="2" id="KW-1185">Reference proteome</keyword>
<accession>A0AA39NMC9</accession>
<sequence length="282" mass="31798">MHDDFFRLLLYRMIEMVSRSRSTSRWSTATSRCLHNSLRNPVVLFKLQTRLLSYPFSSYGDASTTVHDAAVRYTYQKTWQGLDSLHALSETQDQVSSEDPDRSHNSPCERCTKKHLKCEYVPVDGSAPATSPSPPAIAHTHWPNNPCTPTIQPNSAPGYPQSNMVRPEAVPSPYISHNNPNHTEFRLGYEHPSYYQSGNTGRDMGVFASDSWPRPRFYPNEMDVYMDPGAAAYNQGLLFTPGVEHRWSSGVNGHGNSYVAETHRRHNCQGERCVGCNITHHG</sequence>
<proteinExistence type="predicted"/>
<name>A0AA39NMC9_ARMTA</name>
<dbReference type="GeneID" id="85365759"/>
<reference evidence="1" key="1">
    <citation type="submission" date="2023-06" db="EMBL/GenBank/DDBJ databases">
        <authorList>
            <consortium name="Lawrence Berkeley National Laboratory"/>
            <person name="Ahrendt S."/>
            <person name="Sahu N."/>
            <person name="Indic B."/>
            <person name="Wong-Bajracharya J."/>
            <person name="Merenyi Z."/>
            <person name="Ke H.-M."/>
            <person name="Monk M."/>
            <person name="Kocsube S."/>
            <person name="Drula E."/>
            <person name="Lipzen A."/>
            <person name="Balint B."/>
            <person name="Henrissat B."/>
            <person name="Andreopoulos B."/>
            <person name="Martin F.M."/>
            <person name="Harder C.B."/>
            <person name="Rigling D."/>
            <person name="Ford K.L."/>
            <person name="Foster G.D."/>
            <person name="Pangilinan J."/>
            <person name="Papanicolaou A."/>
            <person name="Barry K."/>
            <person name="LaButti K."/>
            <person name="Viragh M."/>
            <person name="Koriabine M."/>
            <person name="Yan M."/>
            <person name="Riley R."/>
            <person name="Champramary S."/>
            <person name="Plett K.L."/>
            <person name="Tsai I.J."/>
            <person name="Slot J."/>
            <person name="Sipos G."/>
            <person name="Plett J."/>
            <person name="Nagy L.G."/>
            <person name="Grigoriev I.V."/>
        </authorList>
    </citation>
    <scope>NUCLEOTIDE SEQUENCE</scope>
    <source>
        <strain evidence="1">CCBAS 213</strain>
    </source>
</reference>
<comment type="caution">
    <text evidence="1">The sequence shown here is derived from an EMBL/GenBank/DDBJ whole genome shotgun (WGS) entry which is preliminary data.</text>
</comment>
<evidence type="ECO:0000313" key="2">
    <source>
        <dbReference type="Proteomes" id="UP001175211"/>
    </source>
</evidence>
<gene>
    <name evidence="1" type="ORF">EV420DRAFT_457661</name>
</gene>
<organism evidence="1 2">
    <name type="scientific">Armillaria tabescens</name>
    <name type="common">Ringless honey mushroom</name>
    <name type="synonym">Agaricus tabescens</name>
    <dbReference type="NCBI Taxonomy" id="1929756"/>
    <lineage>
        <taxon>Eukaryota</taxon>
        <taxon>Fungi</taxon>
        <taxon>Dikarya</taxon>
        <taxon>Basidiomycota</taxon>
        <taxon>Agaricomycotina</taxon>
        <taxon>Agaricomycetes</taxon>
        <taxon>Agaricomycetidae</taxon>
        <taxon>Agaricales</taxon>
        <taxon>Marasmiineae</taxon>
        <taxon>Physalacriaceae</taxon>
        <taxon>Desarmillaria</taxon>
    </lineage>
</organism>
<dbReference type="Proteomes" id="UP001175211">
    <property type="component" value="Unassembled WGS sequence"/>
</dbReference>
<protein>
    <recommendedName>
        <fullName evidence="3">Zn(2)-C6 fungal-type domain-containing protein</fullName>
    </recommendedName>
</protein>
<evidence type="ECO:0008006" key="3">
    <source>
        <dbReference type="Google" id="ProtNLM"/>
    </source>
</evidence>
<evidence type="ECO:0000313" key="1">
    <source>
        <dbReference type="EMBL" id="KAK0468310.1"/>
    </source>
</evidence>